<evidence type="ECO:0000256" key="4">
    <source>
        <dbReference type="ARBA" id="ARBA00023002"/>
    </source>
</evidence>
<evidence type="ECO:0000313" key="8">
    <source>
        <dbReference type="Proteomes" id="UP000633205"/>
    </source>
</evidence>
<evidence type="ECO:0000256" key="2">
    <source>
        <dbReference type="ARBA" id="ARBA00022723"/>
    </source>
</evidence>
<organism evidence="7 8">
    <name type="scientific">Microbacterium faecale</name>
    <dbReference type="NCBI Taxonomy" id="1804630"/>
    <lineage>
        <taxon>Bacteria</taxon>
        <taxon>Bacillati</taxon>
        <taxon>Actinomycetota</taxon>
        <taxon>Actinomycetes</taxon>
        <taxon>Micrococcales</taxon>
        <taxon>Microbacteriaceae</taxon>
        <taxon>Microbacterium</taxon>
    </lineage>
</organism>
<dbReference type="Proteomes" id="UP000633205">
    <property type="component" value="Unassembled WGS sequence"/>
</dbReference>
<accession>A0A916Y743</accession>
<dbReference type="SUPFAM" id="SSF51735">
    <property type="entry name" value="NAD(P)-binding Rossmann-fold domains"/>
    <property type="match status" value="1"/>
</dbReference>
<dbReference type="InterPro" id="IPR020843">
    <property type="entry name" value="ER"/>
</dbReference>
<feature type="domain" description="Enoyl reductase (ER)" evidence="6">
    <location>
        <begin position="9"/>
        <end position="333"/>
    </location>
</feature>
<dbReference type="Gene3D" id="3.40.50.720">
    <property type="entry name" value="NAD(P)-binding Rossmann-like Domain"/>
    <property type="match status" value="1"/>
</dbReference>
<gene>
    <name evidence="7" type="primary">tdh</name>
    <name evidence="7" type="ORF">GCM10010915_10520</name>
</gene>
<comment type="caution">
    <text evidence="7">The sequence shown here is derived from an EMBL/GenBank/DDBJ whole genome shotgun (WGS) entry which is preliminary data.</text>
</comment>
<dbReference type="GO" id="GO:0008270">
    <property type="term" value="F:zinc ion binding"/>
    <property type="evidence" value="ECO:0007669"/>
    <property type="project" value="InterPro"/>
</dbReference>
<reference evidence="7" key="1">
    <citation type="journal article" date="2014" name="Int. J. Syst. Evol. Microbiol.">
        <title>Complete genome sequence of Corynebacterium casei LMG S-19264T (=DSM 44701T), isolated from a smear-ripened cheese.</title>
        <authorList>
            <consortium name="US DOE Joint Genome Institute (JGI-PGF)"/>
            <person name="Walter F."/>
            <person name="Albersmeier A."/>
            <person name="Kalinowski J."/>
            <person name="Ruckert C."/>
        </authorList>
    </citation>
    <scope>NUCLEOTIDE SEQUENCE</scope>
    <source>
        <strain evidence="7">CGMCC 1.15152</strain>
    </source>
</reference>
<keyword evidence="8" id="KW-1185">Reference proteome</keyword>
<evidence type="ECO:0000256" key="5">
    <source>
        <dbReference type="RuleBase" id="RU361277"/>
    </source>
</evidence>
<dbReference type="InterPro" id="IPR050129">
    <property type="entry name" value="Zn_alcohol_dh"/>
</dbReference>
<dbReference type="AlphaFoldDB" id="A0A916Y743"/>
<evidence type="ECO:0000313" key="7">
    <source>
        <dbReference type="EMBL" id="GGD32037.1"/>
    </source>
</evidence>
<keyword evidence="3 5" id="KW-0862">Zinc</keyword>
<evidence type="ECO:0000259" key="6">
    <source>
        <dbReference type="SMART" id="SM00829"/>
    </source>
</evidence>
<dbReference type="InterPro" id="IPR013149">
    <property type="entry name" value="ADH-like_C"/>
</dbReference>
<comment type="similarity">
    <text evidence="5">Belongs to the zinc-containing alcohol dehydrogenase family.</text>
</comment>
<keyword evidence="2 5" id="KW-0479">Metal-binding</keyword>
<dbReference type="PROSITE" id="PS00059">
    <property type="entry name" value="ADH_ZINC"/>
    <property type="match status" value="1"/>
</dbReference>
<dbReference type="InterPro" id="IPR011032">
    <property type="entry name" value="GroES-like_sf"/>
</dbReference>
<dbReference type="InterPro" id="IPR002328">
    <property type="entry name" value="ADH_Zn_CS"/>
</dbReference>
<sequence length="349" mass="36871">MNRTALRHHRADGLTLVDEPVPALAAGEASLDVLVVGLCGTDAHIIAGTFPSADGVIMGHEVCGIVRDVADDVSGLRPGDLVTVEPHWYCTSCSYCRSGDEHLCADKKGYGVKLDGGMTTTMTAPARILYRLDPATSPFTGAMTEPLACCIHSMDRLDPASGTSVLIAGCGPAGAMLVALSKARGLTPIVVSEPSPERRELARAMGAELAVHPDDLDSPEVGALVGEHGFHSVIDAVGSAAISRDLLDRIRKGGTFLVFGVADPSDTMALTPREIYDRELTIVGSIINPYTHERAVALAPTLPLAALPTRVFPLDEYAEAFRAQGEGREKIYITPNPQLFERALAPQAA</sequence>
<keyword evidence="4" id="KW-0560">Oxidoreductase</keyword>
<reference evidence="7" key="2">
    <citation type="submission" date="2020-09" db="EMBL/GenBank/DDBJ databases">
        <authorList>
            <person name="Sun Q."/>
            <person name="Zhou Y."/>
        </authorList>
    </citation>
    <scope>NUCLEOTIDE SEQUENCE</scope>
    <source>
        <strain evidence="7">CGMCC 1.15152</strain>
    </source>
</reference>
<dbReference type="Pfam" id="PF00107">
    <property type="entry name" value="ADH_zinc_N"/>
    <property type="match status" value="1"/>
</dbReference>
<dbReference type="InterPro" id="IPR013154">
    <property type="entry name" value="ADH-like_N"/>
</dbReference>
<evidence type="ECO:0000256" key="1">
    <source>
        <dbReference type="ARBA" id="ARBA00001947"/>
    </source>
</evidence>
<protein>
    <submittedName>
        <fullName evidence="7">Alcohol dehydrogenase</fullName>
    </submittedName>
</protein>
<dbReference type="GO" id="GO:0016491">
    <property type="term" value="F:oxidoreductase activity"/>
    <property type="evidence" value="ECO:0007669"/>
    <property type="project" value="UniProtKB-KW"/>
</dbReference>
<comment type="cofactor">
    <cofactor evidence="1 5">
        <name>Zn(2+)</name>
        <dbReference type="ChEBI" id="CHEBI:29105"/>
    </cofactor>
</comment>
<dbReference type="EMBL" id="BMHO01000001">
    <property type="protein sequence ID" value="GGD32037.1"/>
    <property type="molecule type" value="Genomic_DNA"/>
</dbReference>
<dbReference type="PANTHER" id="PTHR43401:SF2">
    <property type="entry name" value="L-THREONINE 3-DEHYDROGENASE"/>
    <property type="match status" value="1"/>
</dbReference>
<name>A0A916Y743_9MICO</name>
<dbReference type="InterPro" id="IPR036291">
    <property type="entry name" value="NAD(P)-bd_dom_sf"/>
</dbReference>
<dbReference type="SUPFAM" id="SSF50129">
    <property type="entry name" value="GroES-like"/>
    <property type="match status" value="1"/>
</dbReference>
<dbReference type="PANTHER" id="PTHR43401">
    <property type="entry name" value="L-THREONINE 3-DEHYDROGENASE"/>
    <property type="match status" value="1"/>
</dbReference>
<dbReference type="SMART" id="SM00829">
    <property type="entry name" value="PKS_ER"/>
    <property type="match status" value="1"/>
</dbReference>
<evidence type="ECO:0000256" key="3">
    <source>
        <dbReference type="ARBA" id="ARBA00022833"/>
    </source>
</evidence>
<proteinExistence type="inferred from homology"/>
<dbReference type="Pfam" id="PF08240">
    <property type="entry name" value="ADH_N"/>
    <property type="match status" value="1"/>
</dbReference>
<dbReference type="Gene3D" id="3.90.180.10">
    <property type="entry name" value="Medium-chain alcohol dehydrogenases, catalytic domain"/>
    <property type="match status" value="1"/>
</dbReference>